<evidence type="ECO:0000256" key="3">
    <source>
        <dbReference type="ARBA" id="ARBA00058526"/>
    </source>
</evidence>
<dbReference type="GO" id="GO:0046421">
    <property type="term" value="F:methylisocitrate lyase activity"/>
    <property type="evidence" value="ECO:0007669"/>
    <property type="project" value="UniProtKB-ARBA"/>
</dbReference>
<evidence type="ECO:0000313" key="5">
    <source>
        <dbReference type="EMBL" id="GII75998.1"/>
    </source>
</evidence>
<keyword evidence="6" id="KW-1185">Reference proteome</keyword>
<comment type="similarity">
    <text evidence="1">Belongs to the isocitrate lyase/PEP mutase superfamily. Methylisocitrate lyase family.</text>
</comment>
<evidence type="ECO:0000256" key="4">
    <source>
        <dbReference type="ARBA" id="ARBA00073849"/>
    </source>
</evidence>
<gene>
    <name evidence="5" type="primary">bcpA</name>
    <name evidence="5" type="ORF">Sru01_09800</name>
</gene>
<sequence>MTASPGRRLRDLLALEGPVICPGAVSPLFARIAERAGFSAVYATGAGISNTWLGLPDVGLMGMTELLGVTARITDAVSVPVIADIDTGYGNALNVTRTVREFERAGVAAVQIEDQINPKRCGHFNDKAVTALDEMVERIVAATEARRDPDLVVIARTDALATDGLAAAIDRAQRFAEAGADMIFVEAPTSREEIEAIAAEVKKPMVINMVEGGKTPVLPAAELAEMGYKVILYANTVLRMTMAAARRALETLHERGDTLDLVAEMAGWQERQAAVDLDEWLAIDGQVSARAARVLDGPGEGR</sequence>
<proteinExistence type="inferred from homology"/>
<dbReference type="PANTHER" id="PTHR42905:SF5">
    <property type="entry name" value="CARBOXYVINYL-CARBOXYPHOSPHONATE PHOSPHORYLMUTASE, CHLOROPLASTIC"/>
    <property type="match status" value="1"/>
</dbReference>
<dbReference type="Gene3D" id="3.20.20.60">
    <property type="entry name" value="Phosphoenolpyruvate-binding domains"/>
    <property type="match status" value="1"/>
</dbReference>
<dbReference type="AlphaFoldDB" id="A0A919QZ50"/>
<comment type="function">
    <text evidence="3">Involved in the methylcitric acid cycle. Catalyzes the cleavage of 2-methylisocitrate to yield pyruvate and succinate.</text>
</comment>
<protein>
    <recommendedName>
        <fullName evidence="4">2-methylisocitrate lyase</fullName>
    </recommendedName>
</protein>
<dbReference type="Pfam" id="PF13714">
    <property type="entry name" value="PEP_mutase"/>
    <property type="match status" value="1"/>
</dbReference>
<dbReference type="PANTHER" id="PTHR42905">
    <property type="entry name" value="PHOSPHOENOLPYRUVATE CARBOXYLASE"/>
    <property type="match status" value="1"/>
</dbReference>
<accession>A0A919QZ50</accession>
<dbReference type="Proteomes" id="UP000655287">
    <property type="component" value="Unassembled WGS sequence"/>
</dbReference>
<dbReference type="InterPro" id="IPR015813">
    <property type="entry name" value="Pyrv/PenolPyrv_kinase-like_dom"/>
</dbReference>
<dbReference type="InterPro" id="IPR040442">
    <property type="entry name" value="Pyrv_kinase-like_dom_sf"/>
</dbReference>
<reference evidence="5" key="1">
    <citation type="submission" date="2021-01" db="EMBL/GenBank/DDBJ databases">
        <title>Whole genome shotgun sequence of Sphaerisporangium rufum NBRC 109079.</title>
        <authorList>
            <person name="Komaki H."/>
            <person name="Tamura T."/>
        </authorList>
    </citation>
    <scope>NUCLEOTIDE SEQUENCE</scope>
    <source>
        <strain evidence="5">NBRC 109079</strain>
    </source>
</reference>
<dbReference type="CDD" id="cd00377">
    <property type="entry name" value="ICL_PEPM"/>
    <property type="match status" value="1"/>
</dbReference>
<dbReference type="InterPro" id="IPR039556">
    <property type="entry name" value="ICL/PEPM"/>
</dbReference>
<evidence type="ECO:0000256" key="2">
    <source>
        <dbReference type="ARBA" id="ARBA00051150"/>
    </source>
</evidence>
<dbReference type="SUPFAM" id="SSF51621">
    <property type="entry name" value="Phosphoenolpyruvate/pyruvate domain"/>
    <property type="match status" value="1"/>
</dbReference>
<evidence type="ECO:0000256" key="1">
    <source>
        <dbReference type="ARBA" id="ARBA00009282"/>
    </source>
</evidence>
<dbReference type="FunFam" id="3.20.20.60:FF:000009">
    <property type="entry name" value="2-methylisocitrate lyase"/>
    <property type="match status" value="1"/>
</dbReference>
<evidence type="ECO:0000313" key="6">
    <source>
        <dbReference type="Proteomes" id="UP000655287"/>
    </source>
</evidence>
<dbReference type="EMBL" id="BOOU01000013">
    <property type="protein sequence ID" value="GII75998.1"/>
    <property type="molecule type" value="Genomic_DNA"/>
</dbReference>
<comment type="catalytic activity">
    <reaction evidence="2">
        <text>3-hydroxybutane-1,2,3-tricarboxylate = pyruvate + succinate</text>
        <dbReference type="Rhea" id="RHEA:57504"/>
        <dbReference type="ChEBI" id="CHEBI:15361"/>
        <dbReference type="ChEBI" id="CHEBI:30031"/>
        <dbReference type="ChEBI" id="CHEBI:141790"/>
    </reaction>
</comment>
<name>A0A919QZ50_9ACTN</name>
<dbReference type="RefSeq" id="WP_203982631.1">
    <property type="nucleotide sequence ID" value="NZ_BOOU01000013.1"/>
</dbReference>
<comment type="caution">
    <text evidence="5">The sequence shown here is derived from an EMBL/GenBank/DDBJ whole genome shotgun (WGS) entry which is preliminary data.</text>
</comment>
<organism evidence="5 6">
    <name type="scientific">Sphaerisporangium rufum</name>
    <dbReference type="NCBI Taxonomy" id="1381558"/>
    <lineage>
        <taxon>Bacteria</taxon>
        <taxon>Bacillati</taxon>
        <taxon>Actinomycetota</taxon>
        <taxon>Actinomycetes</taxon>
        <taxon>Streptosporangiales</taxon>
        <taxon>Streptosporangiaceae</taxon>
        <taxon>Sphaerisporangium</taxon>
    </lineage>
</organism>